<comment type="function">
    <text evidence="5">Involved in transvection phenomena (= synapsis-dependent gene expression), where the synaptic pairing of chromosomes carrying genes with which zeste interacts influences the expression of these genes. Zeste binds to DNA and stimulates transcription from a nearby promoter.</text>
</comment>
<keyword evidence="3" id="KW-0805">Transcription regulation</keyword>
<dbReference type="Proteomes" id="UP000663880">
    <property type="component" value="Unassembled WGS sequence"/>
</dbReference>
<name>A0A821S092_9NEOP</name>
<feature type="domain" description="Myb/SANT-like DNA-binding" evidence="7">
    <location>
        <begin position="11"/>
        <end position="87"/>
    </location>
</feature>
<dbReference type="EMBL" id="CAJOBZ010000015">
    <property type="protein sequence ID" value="CAF4848418.1"/>
    <property type="molecule type" value="Genomic_DNA"/>
</dbReference>
<comment type="subunit">
    <text evidence="1">Self-associates forming complexes of several hundred monomers.</text>
</comment>
<proteinExistence type="predicted"/>
<evidence type="ECO:0000259" key="7">
    <source>
        <dbReference type="Pfam" id="PF13873"/>
    </source>
</evidence>
<keyword evidence="4" id="KW-0804">Transcription</keyword>
<evidence type="ECO:0000256" key="4">
    <source>
        <dbReference type="ARBA" id="ARBA00023163"/>
    </source>
</evidence>
<keyword evidence="9" id="KW-1185">Reference proteome</keyword>
<comment type="caution">
    <text evidence="8">The sequence shown here is derived from an EMBL/GenBank/DDBJ whole genome shotgun (WGS) entry which is preliminary data.</text>
</comment>
<evidence type="ECO:0000256" key="6">
    <source>
        <dbReference type="SAM" id="MobiDB-lite"/>
    </source>
</evidence>
<evidence type="ECO:0000313" key="8">
    <source>
        <dbReference type="EMBL" id="CAF4848418.1"/>
    </source>
</evidence>
<feature type="region of interest" description="Disordered" evidence="6">
    <location>
        <begin position="87"/>
        <end position="107"/>
    </location>
</feature>
<gene>
    <name evidence="8" type="ORF">PMACD_LOCUS6837</name>
</gene>
<evidence type="ECO:0000256" key="5">
    <source>
        <dbReference type="ARBA" id="ARBA00025466"/>
    </source>
</evidence>
<evidence type="ECO:0000256" key="1">
    <source>
        <dbReference type="ARBA" id="ARBA00011764"/>
    </source>
</evidence>
<dbReference type="OrthoDB" id="6084504at2759"/>
<reference evidence="8" key="1">
    <citation type="submission" date="2021-02" db="EMBL/GenBank/DDBJ databases">
        <authorList>
            <person name="Steward A R."/>
        </authorList>
    </citation>
    <scope>NUCLEOTIDE SEQUENCE</scope>
</reference>
<dbReference type="PANTHER" id="PTHR21411">
    <property type="entry name" value="APONTIC"/>
    <property type="match status" value="1"/>
</dbReference>
<dbReference type="AlphaFoldDB" id="A0A821S092"/>
<sequence>MSTENKVKRVRAPNWETVEKKLLREVLADYVDIIEDKCTNTNTNKRKYHAWLKVYERFNELNVRQRALVELKQQWRMSKVDAKKIMSEHRIAKNKTGGGSRPSSPDEDTINLVKLLPLEFEVDQNKFDSDAPQIVSATVSTVYVTSVDTHVHSGQLQ</sequence>
<dbReference type="PANTHER" id="PTHR21411:SF0">
    <property type="entry name" value="REGULATORY PROTEIN ZESTE"/>
    <property type="match status" value="1"/>
</dbReference>
<evidence type="ECO:0000313" key="9">
    <source>
        <dbReference type="Proteomes" id="UP000663880"/>
    </source>
</evidence>
<organism evidence="8 9">
    <name type="scientific">Pieris macdunnoughi</name>
    <dbReference type="NCBI Taxonomy" id="345717"/>
    <lineage>
        <taxon>Eukaryota</taxon>
        <taxon>Metazoa</taxon>
        <taxon>Ecdysozoa</taxon>
        <taxon>Arthropoda</taxon>
        <taxon>Hexapoda</taxon>
        <taxon>Insecta</taxon>
        <taxon>Pterygota</taxon>
        <taxon>Neoptera</taxon>
        <taxon>Endopterygota</taxon>
        <taxon>Lepidoptera</taxon>
        <taxon>Glossata</taxon>
        <taxon>Ditrysia</taxon>
        <taxon>Papilionoidea</taxon>
        <taxon>Pieridae</taxon>
        <taxon>Pierinae</taxon>
        <taxon>Pieris</taxon>
    </lineage>
</organism>
<protein>
    <recommendedName>
        <fullName evidence="2">Regulatory protein zeste</fullName>
    </recommendedName>
</protein>
<evidence type="ECO:0000256" key="2">
    <source>
        <dbReference type="ARBA" id="ARBA00016807"/>
    </source>
</evidence>
<dbReference type="Pfam" id="PF13873">
    <property type="entry name" value="Myb_DNA-bind_5"/>
    <property type="match status" value="1"/>
</dbReference>
<accession>A0A821S092</accession>
<evidence type="ECO:0000256" key="3">
    <source>
        <dbReference type="ARBA" id="ARBA00023015"/>
    </source>
</evidence>
<dbReference type="InterPro" id="IPR028002">
    <property type="entry name" value="Myb_DNA-bind_5"/>
</dbReference>